<dbReference type="GO" id="GO:0006508">
    <property type="term" value="P:proteolysis"/>
    <property type="evidence" value="ECO:0007669"/>
    <property type="project" value="UniProtKB-KW"/>
</dbReference>
<evidence type="ECO:0000256" key="6">
    <source>
        <dbReference type="ARBA" id="ARBA00022989"/>
    </source>
</evidence>
<proteinExistence type="predicted"/>
<evidence type="ECO:0000313" key="9">
    <source>
        <dbReference type="EMBL" id="SON57488.1"/>
    </source>
</evidence>
<organism evidence="9 10">
    <name type="scientific">Hartmannibacter diazotrophicus</name>
    <dbReference type="NCBI Taxonomy" id="1482074"/>
    <lineage>
        <taxon>Bacteria</taxon>
        <taxon>Pseudomonadati</taxon>
        <taxon>Pseudomonadota</taxon>
        <taxon>Alphaproteobacteria</taxon>
        <taxon>Hyphomicrobiales</taxon>
        <taxon>Pleomorphomonadaceae</taxon>
        <taxon>Hartmannibacter</taxon>
    </lineage>
</organism>
<feature type="transmembrane region" description="Helical" evidence="8">
    <location>
        <begin position="246"/>
        <end position="263"/>
    </location>
</feature>
<comment type="subcellular location">
    <subcellularLocation>
        <location evidence="1">Cell membrane</location>
        <topology evidence="1">Multi-pass membrane protein</topology>
    </subcellularLocation>
</comment>
<keyword evidence="7 8" id="KW-0472">Membrane</keyword>
<protein>
    <recommendedName>
        <fullName evidence="11">Exosortase/archaeosortase family protein</fullName>
    </recommendedName>
</protein>
<evidence type="ECO:0000256" key="7">
    <source>
        <dbReference type="ARBA" id="ARBA00023136"/>
    </source>
</evidence>
<evidence type="ECO:0000256" key="1">
    <source>
        <dbReference type="ARBA" id="ARBA00004651"/>
    </source>
</evidence>
<feature type="transmembrane region" description="Helical" evidence="8">
    <location>
        <begin position="46"/>
        <end position="68"/>
    </location>
</feature>
<evidence type="ECO:0000256" key="2">
    <source>
        <dbReference type="ARBA" id="ARBA00022475"/>
    </source>
</evidence>
<keyword evidence="2" id="KW-1003">Cell membrane</keyword>
<keyword evidence="10" id="KW-1185">Reference proteome</keyword>
<dbReference type="AlphaFoldDB" id="A0A2C9DBI0"/>
<reference evidence="10" key="1">
    <citation type="submission" date="2017-09" db="EMBL/GenBank/DDBJ databases">
        <title>Genome sequence of Nannocystis excedens DSM 71.</title>
        <authorList>
            <person name="Blom J."/>
        </authorList>
    </citation>
    <scope>NUCLEOTIDE SEQUENCE [LARGE SCALE GENOMIC DNA]</scope>
    <source>
        <strain evidence="10">type strain: E19</strain>
    </source>
</reference>
<keyword evidence="3" id="KW-0645">Protease</keyword>
<dbReference type="NCBIfam" id="TIGR04178">
    <property type="entry name" value="exo_archaeo"/>
    <property type="match status" value="1"/>
</dbReference>
<dbReference type="InterPro" id="IPR026392">
    <property type="entry name" value="Exo/Archaeosortase_dom"/>
</dbReference>
<gene>
    <name evidence="9" type="ORF">HDIA_3947</name>
</gene>
<dbReference type="KEGG" id="hdi:HDIA_3947"/>
<keyword evidence="4 8" id="KW-0812">Transmembrane</keyword>
<feature type="transmembrane region" description="Helical" evidence="8">
    <location>
        <begin position="16"/>
        <end position="34"/>
    </location>
</feature>
<evidence type="ECO:0000313" key="10">
    <source>
        <dbReference type="Proteomes" id="UP000223606"/>
    </source>
</evidence>
<sequence length="269" mass="30170">MELLARLKSDIRLGQIYSILVIAAFINAVTFVVIEEVQKTDALTALMSGGTLNPIILFSFAWAAWSLWEAEIEPLANSRLENLFIVAMIALIYIPMYWFSWVALTLVGLRVALSSFQLGILAAYLAVPLFWGKLIITFIGLKLLWLDALIVSLAAGYSVKGNMIVPNDQNDPIVVLWSCSSLHGLNYLVLAWLTFSMVNKTKARDNWHILAIGLLGMFLINWIRLFMMARYSHYYDYLHTGTGSQIIAMITLVWIVGISMFGSQRKVAA</sequence>
<keyword evidence="6 8" id="KW-1133">Transmembrane helix</keyword>
<evidence type="ECO:0000256" key="5">
    <source>
        <dbReference type="ARBA" id="ARBA00022801"/>
    </source>
</evidence>
<evidence type="ECO:0000256" key="3">
    <source>
        <dbReference type="ARBA" id="ARBA00022670"/>
    </source>
</evidence>
<evidence type="ECO:0000256" key="4">
    <source>
        <dbReference type="ARBA" id="ARBA00022692"/>
    </source>
</evidence>
<feature type="transmembrane region" description="Helical" evidence="8">
    <location>
        <begin position="207"/>
        <end position="226"/>
    </location>
</feature>
<name>A0A2C9DBI0_9HYPH</name>
<dbReference type="Proteomes" id="UP000223606">
    <property type="component" value="Chromosome 1"/>
</dbReference>
<evidence type="ECO:0000256" key="8">
    <source>
        <dbReference type="SAM" id="Phobius"/>
    </source>
</evidence>
<dbReference type="GO" id="GO:0005886">
    <property type="term" value="C:plasma membrane"/>
    <property type="evidence" value="ECO:0007669"/>
    <property type="project" value="UniProtKB-SubCell"/>
</dbReference>
<keyword evidence="5" id="KW-0378">Hydrolase</keyword>
<dbReference type="GO" id="GO:0008233">
    <property type="term" value="F:peptidase activity"/>
    <property type="evidence" value="ECO:0007669"/>
    <property type="project" value="UniProtKB-KW"/>
</dbReference>
<evidence type="ECO:0008006" key="11">
    <source>
        <dbReference type="Google" id="ProtNLM"/>
    </source>
</evidence>
<feature type="transmembrane region" description="Helical" evidence="8">
    <location>
        <begin position="175"/>
        <end position="195"/>
    </location>
</feature>
<dbReference type="EMBL" id="LT960614">
    <property type="protein sequence ID" value="SON57488.1"/>
    <property type="molecule type" value="Genomic_DNA"/>
</dbReference>
<feature type="transmembrane region" description="Helical" evidence="8">
    <location>
        <begin position="80"/>
        <end position="101"/>
    </location>
</feature>
<accession>A0A2C9DBI0</accession>